<keyword evidence="3" id="KW-1185">Reference proteome</keyword>
<dbReference type="EMBL" id="JASCZI010060725">
    <property type="protein sequence ID" value="MED6135586.1"/>
    <property type="molecule type" value="Genomic_DNA"/>
</dbReference>
<evidence type="ECO:0000256" key="1">
    <source>
        <dbReference type="SAM" id="MobiDB-lite"/>
    </source>
</evidence>
<feature type="compositionally biased region" description="Basic and acidic residues" evidence="1">
    <location>
        <begin position="43"/>
        <end position="63"/>
    </location>
</feature>
<evidence type="ECO:0000313" key="3">
    <source>
        <dbReference type="Proteomes" id="UP001341840"/>
    </source>
</evidence>
<reference evidence="2 3" key="1">
    <citation type="journal article" date="2023" name="Plants (Basel)">
        <title>Bridging the Gap: Combining Genomics and Transcriptomics Approaches to Understand Stylosanthes scabra, an Orphan Legume from the Brazilian Caatinga.</title>
        <authorList>
            <person name="Ferreira-Neto J.R.C."/>
            <person name="da Silva M.D."/>
            <person name="Binneck E."/>
            <person name="de Melo N.F."/>
            <person name="da Silva R.H."/>
            <person name="de Melo A.L.T.M."/>
            <person name="Pandolfi V."/>
            <person name="Bustamante F.O."/>
            <person name="Brasileiro-Vidal A.C."/>
            <person name="Benko-Iseppon A.M."/>
        </authorList>
    </citation>
    <scope>NUCLEOTIDE SEQUENCE [LARGE SCALE GENOMIC DNA]</scope>
    <source>
        <tissue evidence="2">Leaves</tissue>
    </source>
</reference>
<comment type="caution">
    <text evidence="2">The sequence shown here is derived from an EMBL/GenBank/DDBJ whole genome shotgun (WGS) entry which is preliminary data.</text>
</comment>
<feature type="region of interest" description="Disordered" evidence="1">
    <location>
        <begin position="1"/>
        <end position="63"/>
    </location>
</feature>
<proteinExistence type="predicted"/>
<gene>
    <name evidence="2" type="ORF">PIB30_047909</name>
</gene>
<protein>
    <submittedName>
        <fullName evidence="2">Uncharacterized protein</fullName>
    </submittedName>
</protein>
<sequence>MDGEEDGGCSIPHMCDEQGESLSDLEGLTSEPGDESLDIGMEEPEHYLEPGNEQQRRAPDEAQHVTVTEDDVLRMEFKNPEEAIRFYQ</sequence>
<accession>A0ABU6SH01</accession>
<name>A0ABU6SH01_9FABA</name>
<feature type="compositionally biased region" description="Acidic residues" evidence="1">
    <location>
        <begin position="32"/>
        <end position="42"/>
    </location>
</feature>
<dbReference type="Proteomes" id="UP001341840">
    <property type="component" value="Unassembled WGS sequence"/>
</dbReference>
<organism evidence="2 3">
    <name type="scientific">Stylosanthes scabra</name>
    <dbReference type="NCBI Taxonomy" id="79078"/>
    <lineage>
        <taxon>Eukaryota</taxon>
        <taxon>Viridiplantae</taxon>
        <taxon>Streptophyta</taxon>
        <taxon>Embryophyta</taxon>
        <taxon>Tracheophyta</taxon>
        <taxon>Spermatophyta</taxon>
        <taxon>Magnoliopsida</taxon>
        <taxon>eudicotyledons</taxon>
        <taxon>Gunneridae</taxon>
        <taxon>Pentapetalae</taxon>
        <taxon>rosids</taxon>
        <taxon>fabids</taxon>
        <taxon>Fabales</taxon>
        <taxon>Fabaceae</taxon>
        <taxon>Papilionoideae</taxon>
        <taxon>50 kb inversion clade</taxon>
        <taxon>dalbergioids sensu lato</taxon>
        <taxon>Dalbergieae</taxon>
        <taxon>Pterocarpus clade</taxon>
        <taxon>Stylosanthes</taxon>
    </lineage>
</organism>
<evidence type="ECO:0000313" key="2">
    <source>
        <dbReference type="EMBL" id="MED6135586.1"/>
    </source>
</evidence>